<dbReference type="AlphaFoldDB" id="A0A8S1H4G2"/>
<dbReference type="SMART" id="SM00337">
    <property type="entry name" value="BCL"/>
    <property type="match status" value="1"/>
</dbReference>
<dbReference type="GO" id="GO:0001836">
    <property type="term" value="P:release of cytochrome c from mitochondria"/>
    <property type="evidence" value="ECO:0007669"/>
    <property type="project" value="TreeGrafter"/>
</dbReference>
<evidence type="ECO:0000256" key="4">
    <source>
        <dbReference type="ARBA" id="ARBA00023136"/>
    </source>
</evidence>
<protein>
    <recommendedName>
        <fullName evidence="7">Apoptosis regulator Bcl-2 family BH4 domain-containing protein</fullName>
    </recommendedName>
</protein>
<dbReference type="GO" id="GO:0042981">
    <property type="term" value="P:regulation of apoptotic process"/>
    <property type="evidence" value="ECO:0007669"/>
    <property type="project" value="InterPro"/>
</dbReference>
<dbReference type="EMBL" id="CAJGYM010000015">
    <property type="protein sequence ID" value="CAD6190331.1"/>
    <property type="molecule type" value="Genomic_DNA"/>
</dbReference>
<evidence type="ECO:0000313" key="9">
    <source>
        <dbReference type="Proteomes" id="UP000835052"/>
    </source>
</evidence>
<keyword evidence="6" id="KW-1133">Transmembrane helix</keyword>
<name>A0A8S1H4G2_9PELO</name>
<dbReference type="Pfam" id="PF00452">
    <property type="entry name" value="Bcl-2"/>
    <property type="match status" value="1"/>
</dbReference>
<evidence type="ECO:0000313" key="8">
    <source>
        <dbReference type="EMBL" id="CAD6190331.1"/>
    </source>
</evidence>
<evidence type="ECO:0000259" key="7">
    <source>
        <dbReference type="PROSITE" id="PS50063"/>
    </source>
</evidence>
<dbReference type="PANTHER" id="PTHR11256">
    <property type="entry name" value="BCL-2 RELATED"/>
    <property type="match status" value="1"/>
</dbReference>
<sequence length="271" mass="30690">MTRTMTTLTCDSPSSIAGAFRRRTMAAGDALLRDRSKSGDTGDGDSRRRQSYAAGDFELNDWEEERLDIEGFVSDYFAHRALQDGLEWYDAPELPFGVQPEHLMMRDICAIFERRNRHEFESFAEQLFSIPKLTFSLYSEVVQMIGWTGDESCAMSYGRLIGLISFGGLMASRMLAANHSEQVRNMSLYTALFIKSRIKTSWKNDERSWAGFMALSETMKARDDVSRQKKLDEEQRRARNRRWSMIGLGTVAAALGVGVAVVGGRILLNHK</sequence>
<accession>A0A8S1H4G2</accession>
<dbReference type="SMART" id="SM00265">
    <property type="entry name" value="BH4"/>
    <property type="match status" value="1"/>
</dbReference>
<evidence type="ECO:0000256" key="3">
    <source>
        <dbReference type="ARBA" id="ARBA00022703"/>
    </source>
</evidence>
<dbReference type="PROSITE" id="PS50063">
    <property type="entry name" value="BH4_2"/>
    <property type="match status" value="1"/>
</dbReference>
<evidence type="ECO:0000256" key="6">
    <source>
        <dbReference type="SAM" id="Phobius"/>
    </source>
</evidence>
<dbReference type="PROSITE" id="PS50062">
    <property type="entry name" value="BCL2_FAMILY"/>
    <property type="match status" value="1"/>
</dbReference>
<feature type="domain" description="Apoptosis regulator Bcl-2 family BH4" evidence="7">
    <location>
        <begin position="69"/>
        <end position="88"/>
    </location>
</feature>
<dbReference type="GO" id="GO:0051400">
    <property type="term" value="F:BH domain binding"/>
    <property type="evidence" value="ECO:0007669"/>
    <property type="project" value="TreeGrafter"/>
</dbReference>
<organism evidence="8 9">
    <name type="scientific">Caenorhabditis auriculariae</name>
    <dbReference type="NCBI Taxonomy" id="2777116"/>
    <lineage>
        <taxon>Eukaryota</taxon>
        <taxon>Metazoa</taxon>
        <taxon>Ecdysozoa</taxon>
        <taxon>Nematoda</taxon>
        <taxon>Chromadorea</taxon>
        <taxon>Rhabditida</taxon>
        <taxon>Rhabditina</taxon>
        <taxon>Rhabditomorpha</taxon>
        <taxon>Rhabditoidea</taxon>
        <taxon>Rhabditidae</taxon>
        <taxon>Peloderinae</taxon>
        <taxon>Caenorhabditis</taxon>
    </lineage>
</organism>
<reference evidence="8" key="1">
    <citation type="submission" date="2020-10" db="EMBL/GenBank/DDBJ databases">
        <authorList>
            <person name="Kikuchi T."/>
        </authorList>
    </citation>
    <scope>NUCLEOTIDE SEQUENCE</scope>
    <source>
        <strain evidence="8">NKZ352</strain>
    </source>
</reference>
<evidence type="ECO:0000256" key="1">
    <source>
        <dbReference type="ARBA" id="ARBA00004370"/>
    </source>
</evidence>
<dbReference type="InterPro" id="IPR002475">
    <property type="entry name" value="Bcl2-like"/>
</dbReference>
<feature type="transmembrane region" description="Helical" evidence="6">
    <location>
        <begin position="245"/>
        <end position="268"/>
    </location>
</feature>
<evidence type="ECO:0000256" key="5">
    <source>
        <dbReference type="PROSITE-ProRule" id="PRU00025"/>
    </source>
</evidence>
<dbReference type="CDD" id="cd06845">
    <property type="entry name" value="Bcl-2_like"/>
    <property type="match status" value="1"/>
</dbReference>
<comment type="subcellular location">
    <subcellularLocation>
        <location evidence="1">Membrane</location>
    </subcellularLocation>
</comment>
<keyword evidence="9" id="KW-1185">Reference proteome</keyword>
<dbReference type="OrthoDB" id="6021377at2759"/>
<gene>
    <name evidence="8" type="ORF">CAUJ_LOCUS6250</name>
</gene>
<comment type="caution">
    <text evidence="8">The sequence shown here is derived from an EMBL/GenBank/DDBJ whole genome shotgun (WGS) entry which is preliminary data.</text>
</comment>
<dbReference type="PANTHER" id="PTHR11256:SF50">
    <property type="entry name" value="APOPTOSIS REGULATOR CED-9"/>
    <property type="match status" value="1"/>
</dbReference>
<feature type="short sequence motif" description="BH4" evidence="5">
    <location>
        <begin position="69"/>
        <end position="88"/>
    </location>
</feature>
<keyword evidence="4 6" id="KW-0472">Membrane</keyword>
<dbReference type="InterPro" id="IPR046371">
    <property type="entry name" value="Bcl-2_BH1-3"/>
</dbReference>
<dbReference type="Proteomes" id="UP000835052">
    <property type="component" value="Unassembled WGS sequence"/>
</dbReference>
<evidence type="ECO:0000256" key="2">
    <source>
        <dbReference type="ARBA" id="ARBA00009458"/>
    </source>
</evidence>
<dbReference type="GO" id="GO:0005741">
    <property type="term" value="C:mitochondrial outer membrane"/>
    <property type="evidence" value="ECO:0007669"/>
    <property type="project" value="TreeGrafter"/>
</dbReference>
<dbReference type="InterPro" id="IPR036834">
    <property type="entry name" value="Bcl-2-like_sf"/>
</dbReference>
<dbReference type="GO" id="GO:0008630">
    <property type="term" value="P:intrinsic apoptotic signaling pathway in response to DNA damage"/>
    <property type="evidence" value="ECO:0007669"/>
    <property type="project" value="TreeGrafter"/>
</dbReference>
<dbReference type="SUPFAM" id="SSF56854">
    <property type="entry name" value="Bcl-2 inhibitors of programmed cell death"/>
    <property type="match status" value="1"/>
</dbReference>
<dbReference type="GO" id="GO:0097192">
    <property type="term" value="P:extrinsic apoptotic signaling pathway in absence of ligand"/>
    <property type="evidence" value="ECO:0007669"/>
    <property type="project" value="TreeGrafter"/>
</dbReference>
<dbReference type="InterPro" id="IPR003093">
    <property type="entry name" value="Bcl2_BH4"/>
</dbReference>
<comment type="similarity">
    <text evidence="2">Belongs to the Bcl-2 family.</text>
</comment>
<dbReference type="Pfam" id="PF02180">
    <property type="entry name" value="BH4"/>
    <property type="match status" value="1"/>
</dbReference>
<keyword evidence="6" id="KW-0812">Transmembrane</keyword>
<dbReference type="InterPro" id="IPR026298">
    <property type="entry name" value="Bcl-2_fam"/>
</dbReference>
<keyword evidence="3 5" id="KW-0053">Apoptosis</keyword>
<proteinExistence type="inferred from homology"/>
<dbReference type="Gene3D" id="1.10.437.10">
    <property type="entry name" value="Blc2-like"/>
    <property type="match status" value="1"/>
</dbReference>